<dbReference type="RefSeq" id="WP_063204788.1">
    <property type="nucleotide sequence ID" value="NZ_LUKD01000001.1"/>
</dbReference>
<feature type="region of interest" description="Disordered" evidence="1">
    <location>
        <begin position="227"/>
        <end position="246"/>
    </location>
</feature>
<comment type="caution">
    <text evidence="2">The sequence shown here is derived from an EMBL/GenBank/DDBJ whole genome shotgun (WGS) entry which is preliminary data.</text>
</comment>
<protein>
    <recommendedName>
        <fullName evidence="4">Cell wall surface anchor family protein</fullName>
    </recommendedName>
</protein>
<evidence type="ECO:0000313" key="3">
    <source>
        <dbReference type="Proteomes" id="UP000075799"/>
    </source>
</evidence>
<proteinExistence type="predicted"/>
<evidence type="ECO:0000313" key="2">
    <source>
        <dbReference type="EMBL" id="KYG68084.1"/>
    </source>
</evidence>
<gene>
    <name evidence="2" type="ORF">AZI87_02135</name>
</gene>
<sequence length="1148" mass="116080">MSLFGMLAQAAPNALTYQGRIVKSDGQPLEYGNTSFIFEVTSPNGSCVIYREQRDGVNLLNSNGVFDVPIGSGTKLFPTDPLFTLLDAFNNSKVHDCYGGATYTAASSDIRLLKVQFHDGSGWKVISPSNEIRSVPYSAYALSAEKLGTRTADEFVLKTGVPTCAANEFLTWTGSALSCAPVSGAAGGTVMQVTSTNAYVSIANGTSTPALTLNVGSTAGTVAAGDDTRFSDARTPTGTAGGDLSGTYPNPSVAKIQNTAVSSVAPTSGQYLKFNGTQWAGAAIAMSDVTNLNTTLSNYQTTAAFNAAVGPANCAAYQTPYWNSVSGSFQCQAINVSVAGDISGTIGAVSVDKIKGVNVDTTGLTSGQVLKYDGTKWAPASDSNAGGTVTNIVTGTGLSGGPISSTGTISLANTAVTAGSYGSATQVGTFTVDAQGRLTSASNTAIVFPVTSVATKTGAITLDYGDINSAASKYLTYRPNNVACTDGQTLKWITANSRWECANDTDTSSGGTVTNIGTGTGLTGGPISTTGTISLANTAVTAGSYTRANITVDAQGRLTAASNGASVNLATEVTGTLPIANGGTGQTTATAAFNALSPLTTKGDVLVNDGTNDIRLPSGTNGQVLSVNTSQTSGLQWVTPTNGTVTNVTGTAPIVVSSGGTTPAISINDASTSAKGAVQVGSGLAVSAGVVSADPANFPSAVPVSKGGTGATSITANRLVASNGTGSALTTFNCAVGQMVSFDATGMMTCSTFTTGSVFLNNGNSFGSAATLGTNDNNSLNFETNNAVAMTILPSGNVGIGDTNPSQKLSVEGSLGIGTNSATSSSVLFSPSTTHQGSIRMTTDNNANYIQSGLDTSIGSAKDLRIAPSYTTAPWVTFKSDGKVGIGTTTPATSLEVLETTGNTSRGITSTTISSANPGGLIQTRGARGTASTPTATQTNDTFGWMAFIGHDGAGFTGQAQPTGVSATATENWSTGGHGSALRFTTTTNTEVNGGERMRIDHNGNVGIGTTTPTAKLEVVGSAKVTGNLVGAVKDTSGTSLRMCTGSGANSGWTFYALNAGITGACGAYMNIDTSACGFSTVFKYFPSIQGDGGHWVTTGATSVYNATATSFRIYINLIGSFDSTTCNTTTLPHNTNHYRIDWLAVGL</sequence>
<organism evidence="2 3">
    <name type="scientific">Bdellovibrio bacteriovorus</name>
    <dbReference type="NCBI Taxonomy" id="959"/>
    <lineage>
        <taxon>Bacteria</taxon>
        <taxon>Pseudomonadati</taxon>
        <taxon>Bdellovibrionota</taxon>
        <taxon>Bdellovibrionia</taxon>
        <taxon>Bdellovibrionales</taxon>
        <taxon>Pseudobdellovibrionaceae</taxon>
        <taxon>Bdellovibrio</taxon>
    </lineage>
</organism>
<evidence type="ECO:0000256" key="1">
    <source>
        <dbReference type="SAM" id="MobiDB-lite"/>
    </source>
</evidence>
<dbReference type="AlphaFoldDB" id="A0A161PD35"/>
<name>A0A161PD35_BDEBC</name>
<evidence type="ECO:0008006" key="4">
    <source>
        <dbReference type="Google" id="ProtNLM"/>
    </source>
</evidence>
<dbReference type="EMBL" id="LUKD01000001">
    <property type="protein sequence ID" value="KYG68084.1"/>
    <property type="molecule type" value="Genomic_DNA"/>
</dbReference>
<dbReference type="OrthoDB" id="5287044at2"/>
<reference evidence="2 3" key="1">
    <citation type="submission" date="2016-03" db="EMBL/GenBank/DDBJ databases">
        <authorList>
            <person name="Ploux O."/>
        </authorList>
    </citation>
    <scope>NUCLEOTIDE SEQUENCE [LARGE SCALE GENOMIC DNA]</scope>
    <source>
        <strain evidence="2 3">EC13</strain>
    </source>
</reference>
<dbReference type="Proteomes" id="UP000075799">
    <property type="component" value="Unassembled WGS sequence"/>
</dbReference>
<accession>A0A161PD35</accession>